<dbReference type="CDD" id="cd16936">
    <property type="entry name" value="HATPase_RsbW-like"/>
    <property type="match status" value="1"/>
</dbReference>
<name>A0A9W6NSH8_9ACTN</name>
<evidence type="ECO:0000256" key="1">
    <source>
        <dbReference type="ARBA" id="ARBA00022527"/>
    </source>
</evidence>
<dbReference type="AlphaFoldDB" id="A0A9W6NSH8"/>
<dbReference type="EMBL" id="BSFP01000105">
    <property type="protein sequence ID" value="GLL07649.1"/>
    <property type="molecule type" value="Genomic_DNA"/>
</dbReference>
<keyword evidence="1" id="KW-0723">Serine/threonine-protein kinase</keyword>
<sequence length="149" mass="16215">MAAPVFAAPETSGASTPSRGWLTAYLDLPVTLHAPAHARRAVRAVLDGWCLNDQNWLREVLLVVSELVTNALRHGTGDIAVELHLRDDVLTIGAYDGSPQVPRPRTPDDTGGWGLAIVESLTLAWGVDTHGDGKRVWAQMRRYPSRSLT</sequence>
<proteinExistence type="predicted"/>
<dbReference type="RefSeq" id="WP_261964496.1">
    <property type="nucleotide sequence ID" value="NZ_BAAAXA010000001.1"/>
</dbReference>
<keyword evidence="1" id="KW-0808">Transferase</keyword>
<comment type="caution">
    <text evidence="3">The sequence shown here is derived from an EMBL/GenBank/DDBJ whole genome shotgun (WGS) entry which is preliminary data.</text>
</comment>
<organism evidence="3 4">
    <name type="scientific">Dactylosporangium matsuzakiense</name>
    <dbReference type="NCBI Taxonomy" id="53360"/>
    <lineage>
        <taxon>Bacteria</taxon>
        <taxon>Bacillati</taxon>
        <taxon>Actinomycetota</taxon>
        <taxon>Actinomycetes</taxon>
        <taxon>Micromonosporales</taxon>
        <taxon>Micromonosporaceae</taxon>
        <taxon>Dactylosporangium</taxon>
    </lineage>
</organism>
<dbReference type="PANTHER" id="PTHR35526:SF3">
    <property type="entry name" value="ANTI-SIGMA-F FACTOR RSBW"/>
    <property type="match status" value="1"/>
</dbReference>
<feature type="domain" description="Histidine kinase/HSP90-like ATPase" evidence="2">
    <location>
        <begin position="34"/>
        <end position="139"/>
    </location>
</feature>
<dbReference type="Pfam" id="PF13581">
    <property type="entry name" value="HATPase_c_2"/>
    <property type="match status" value="1"/>
</dbReference>
<accession>A0A9W6NSH8</accession>
<dbReference type="Gene3D" id="3.30.565.10">
    <property type="entry name" value="Histidine kinase-like ATPase, C-terminal domain"/>
    <property type="match status" value="1"/>
</dbReference>
<reference evidence="3" key="2">
    <citation type="submission" date="2023-01" db="EMBL/GenBank/DDBJ databases">
        <authorList>
            <person name="Sun Q."/>
            <person name="Evtushenko L."/>
        </authorList>
    </citation>
    <scope>NUCLEOTIDE SEQUENCE</scope>
    <source>
        <strain evidence="3">VKM Ac-1321</strain>
    </source>
</reference>
<keyword evidence="4" id="KW-1185">Reference proteome</keyword>
<dbReference type="InterPro" id="IPR036890">
    <property type="entry name" value="HATPase_C_sf"/>
</dbReference>
<reference evidence="3" key="1">
    <citation type="journal article" date="2014" name="Int. J. Syst. Evol. Microbiol.">
        <title>Complete genome sequence of Corynebacterium casei LMG S-19264T (=DSM 44701T), isolated from a smear-ripened cheese.</title>
        <authorList>
            <consortium name="US DOE Joint Genome Institute (JGI-PGF)"/>
            <person name="Walter F."/>
            <person name="Albersmeier A."/>
            <person name="Kalinowski J."/>
            <person name="Ruckert C."/>
        </authorList>
    </citation>
    <scope>NUCLEOTIDE SEQUENCE</scope>
    <source>
        <strain evidence="3">VKM Ac-1321</strain>
    </source>
</reference>
<dbReference type="PANTHER" id="PTHR35526">
    <property type="entry name" value="ANTI-SIGMA-F FACTOR RSBW-RELATED"/>
    <property type="match status" value="1"/>
</dbReference>
<keyword evidence="1" id="KW-0418">Kinase</keyword>
<dbReference type="InterPro" id="IPR003594">
    <property type="entry name" value="HATPase_dom"/>
</dbReference>
<dbReference type="GO" id="GO:0004674">
    <property type="term" value="F:protein serine/threonine kinase activity"/>
    <property type="evidence" value="ECO:0007669"/>
    <property type="project" value="UniProtKB-KW"/>
</dbReference>
<dbReference type="Proteomes" id="UP001143480">
    <property type="component" value="Unassembled WGS sequence"/>
</dbReference>
<protein>
    <recommendedName>
        <fullName evidence="2">Histidine kinase/HSP90-like ATPase domain-containing protein</fullName>
    </recommendedName>
</protein>
<dbReference type="InterPro" id="IPR050267">
    <property type="entry name" value="Anti-sigma-factor_SerPK"/>
</dbReference>
<evidence type="ECO:0000313" key="4">
    <source>
        <dbReference type="Proteomes" id="UP001143480"/>
    </source>
</evidence>
<dbReference type="SUPFAM" id="SSF55874">
    <property type="entry name" value="ATPase domain of HSP90 chaperone/DNA topoisomerase II/histidine kinase"/>
    <property type="match status" value="1"/>
</dbReference>
<evidence type="ECO:0000259" key="2">
    <source>
        <dbReference type="Pfam" id="PF13581"/>
    </source>
</evidence>
<evidence type="ECO:0000313" key="3">
    <source>
        <dbReference type="EMBL" id="GLL07649.1"/>
    </source>
</evidence>
<gene>
    <name evidence="3" type="ORF">GCM10017581_094030</name>
</gene>